<dbReference type="RefSeq" id="WP_149113450.1">
    <property type="nucleotide sequence ID" value="NZ_CP042425.1"/>
</dbReference>
<dbReference type="EMBL" id="CP042425">
    <property type="protein sequence ID" value="QEL19006.1"/>
    <property type="molecule type" value="Genomic_DNA"/>
</dbReference>
<evidence type="ECO:0000313" key="3">
    <source>
        <dbReference type="Proteomes" id="UP000324974"/>
    </source>
</evidence>
<evidence type="ECO:0000313" key="2">
    <source>
        <dbReference type="EMBL" id="QEL19006.1"/>
    </source>
</evidence>
<dbReference type="GO" id="GO:0003677">
    <property type="term" value="F:DNA binding"/>
    <property type="evidence" value="ECO:0007669"/>
    <property type="project" value="InterPro"/>
</dbReference>
<name>A0A5C1AM13_9BACT</name>
<gene>
    <name evidence="2" type="ORF">PX52LOC_06056</name>
</gene>
<dbReference type="AlphaFoldDB" id="A0A5C1AM13"/>
<keyword evidence="3" id="KW-1185">Reference proteome</keyword>
<proteinExistence type="predicted"/>
<protein>
    <submittedName>
        <fullName evidence="2">IS4/IS5 family transposase</fullName>
    </submittedName>
</protein>
<dbReference type="Pfam" id="PF01609">
    <property type="entry name" value="DDE_Tnp_1"/>
    <property type="match status" value="1"/>
</dbReference>
<evidence type="ECO:0000259" key="1">
    <source>
        <dbReference type="Pfam" id="PF01609"/>
    </source>
</evidence>
<dbReference type="GO" id="GO:0006313">
    <property type="term" value="P:DNA transposition"/>
    <property type="evidence" value="ECO:0007669"/>
    <property type="project" value="InterPro"/>
</dbReference>
<accession>A0A5C1AM13</accession>
<dbReference type="Proteomes" id="UP000324974">
    <property type="component" value="Chromosome"/>
</dbReference>
<dbReference type="KEGG" id="lrs:PX52LOC_06056"/>
<dbReference type="GO" id="GO:0004803">
    <property type="term" value="F:transposase activity"/>
    <property type="evidence" value="ECO:0007669"/>
    <property type="project" value="InterPro"/>
</dbReference>
<sequence>MSARRFMGDLDDARNAGLVTHVPHFNSVLNFFDRDGSADTLHDFVARSAAPLVPVETAFATDSTGFAGARYQRWFDEKYGQPKSEVEWIKLHATIGVRTNVVTACKITDKTGADAKQFPELAAKTTAQFDIKEMSADKAYASRTNCDVMEKIGGQFYPAFKQNATGKVGGSYEKVLHLMCLNREDYANHYHKRSNIESTFSAMKRKFSE</sequence>
<reference evidence="3" key="1">
    <citation type="submission" date="2019-08" db="EMBL/GenBank/DDBJ databases">
        <title>Limnoglobus roseus gen. nov., sp. nov., a novel freshwater planctomycete with a giant genome from the family Gemmataceae.</title>
        <authorList>
            <person name="Kulichevskaya I.S."/>
            <person name="Naumoff D.G."/>
            <person name="Miroshnikov K."/>
            <person name="Ivanova A."/>
            <person name="Philippov D.A."/>
            <person name="Hakobyan A."/>
            <person name="Rijpstra I.C."/>
            <person name="Sinninghe Damste J.S."/>
            <person name="Liesack W."/>
            <person name="Dedysh S.N."/>
        </authorList>
    </citation>
    <scope>NUCLEOTIDE SEQUENCE [LARGE SCALE GENOMIC DNA]</scope>
    <source>
        <strain evidence="3">PX52</strain>
    </source>
</reference>
<dbReference type="InterPro" id="IPR002559">
    <property type="entry name" value="Transposase_11"/>
</dbReference>
<feature type="domain" description="Transposase IS4-like" evidence="1">
    <location>
        <begin position="56"/>
        <end position="208"/>
    </location>
</feature>
<organism evidence="2 3">
    <name type="scientific">Limnoglobus roseus</name>
    <dbReference type="NCBI Taxonomy" id="2598579"/>
    <lineage>
        <taxon>Bacteria</taxon>
        <taxon>Pseudomonadati</taxon>
        <taxon>Planctomycetota</taxon>
        <taxon>Planctomycetia</taxon>
        <taxon>Gemmatales</taxon>
        <taxon>Gemmataceae</taxon>
        <taxon>Limnoglobus</taxon>
    </lineage>
</organism>